<dbReference type="Gene3D" id="3.30.1380.10">
    <property type="match status" value="1"/>
</dbReference>
<evidence type="ECO:0000313" key="3">
    <source>
        <dbReference type="Proteomes" id="UP000824633"/>
    </source>
</evidence>
<keyword evidence="3" id="KW-1185">Reference proteome</keyword>
<evidence type="ECO:0000259" key="1">
    <source>
        <dbReference type="Pfam" id="PF13539"/>
    </source>
</evidence>
<dbReference type="SUPFAM" id="SSF55166">
    <property type="entry name" value="Hedgehog/DD-peptidase"/>
    <property type="match status" value="1"/>
</dbReference>
<sequence>MIKKINIFIICLLMVLNISITSKASINQDYNIEMKQDILILMLAYPEYIVGVEKKNDDQVYLVMKSGKKIIYDDKKQKNHDEKLENADIQDMLEQDYPLEKNTEIMDKTFDPGRARHYELFNEVYGNSKASIEKNLSALKYGYTNYQFNSKNKANTSLEDALKESMTLAKTRGDIGSILYPASGTYNYRVISGTGRLSPHSYGIAIDLKSDKRDYWKWSSEKQGKERLKDYPKELVEAFEKNNFVWGGKWGHFDILHFEYRPEIILKAKYFGNVNSNSDWYEGAPLEEEATKKYIEIIDNVL</sequence>
<dbReference type="Pfam" id="PF13539">
    <property type="entry name" value="Peptidase_M15_4"/>
    <property type="match status" value="1"/>
</dbReference>
<organism evidence="2 3">
    <name type="scientific">Clostridium gelidum</name>
    <dbReference type="NCBI Taxonomy" id="704125"/>
    <lineage>
        <taxon>Bacteria</taxon>
        <taxon>Bacillati</taxon>
        <taxon>Bacillota</taxon>
        <taxon>Clostridia</taxon>
        <taxon>Eubacteriales</taxon>
        <taxon>Clostridiaceae</taxon>
        <taxon>Clostridium</taxon>
    </lineage>
</organism>
<feature type="domain" description="Peptidase M15C" evidence="1">
    <location>
        <begin position="193"/>
        <end position="260"/>
    </location>
</feature>
<protein>
    <recommendedName>
        <fullName evidence="1">Peptidase M15C domain-containing protein</fullName>
    </recommendedName>
</protein>
<dbReference type="InterPro" id="IPR039561">
    <property type="entry name" value="Peptidase_M15C"/>
</dbReference>
<dbReference type="Proteomes" id="UP000824633">
    <property type="component" value="Chromosome"/>
</dbReference>
<accession>A0ABM7T485</accession>
<dbReference type="RefSeq" id="WP_224033166.1">
    <property type="nucleotide sequence ID" value="NZ_AP024849.1"/>
</dbReference>
<dbReference type="EMBL" id="AP024849">
    <property type="protein sequence ID" value="BCZ46759.1"/>
    <property type="molecule type" value="Genomic_DNA"/>
</dbReference>
<evidence type="ECO:0000313" key="2">
    <source>
        <dbReference type="EMBL" id="BCZ46759.1"/>
    </source>
</evidence>
<reference evidence="3" key="1">
    <citation type="submission" date="2021-07" db="EMBL/GenBank/DDBJ databases">
        <title>Complete genome sequencing of a Clostridium isolate.</title>
        <authorList>
            <person name="Ueki A."/>
            <person name="Tonouchi A."/>
        </authorList>
    </citation>
    <scope>NUCLEOTIDE SEQUENCE [LARGE SCALE GENOMIC DNA]</scope>
    <source>
        <strain evidence="3">C5S11</strain>
    </source>
</reference>
<name>A0ABM7T485_9CLOT</name>
<dbReference type="InterPro" id="IPR009045">
    <property type="entry name" value="Zn_M74/Hedgehog-like"/>
</dbReference>
<proteinExistence type="predicted"/>
<gene>
    <name evidence="2" type="ORF">psyc5s11_28260</name>
</gene>